<organism evidence="10 11">
    <name type="scientific">Coptotermes formosanus</name>
    <name type="common">Formosan subterranean termite</name>
    <dbReference type="NCBI Taxonomy" id="36987"/>
    <lineage>
        <taxon>Eukaryota</taxon>
        <taxon>Metazoa</taxon>
        <taxon>Ecdysozoa</taxon>
        <taxon>Arthropoda</taxon>
        <taxon>Hexapoda</taxon>
        <taxon>Insecta</taxon>
        <taxon>Pterygota</taxon>
        <taxon>Neoptera</taxon>
        <taxon>Polyneoptera</taxon>
        <taxon>Dictyoptera</taxon>
        <taxon>Blattodea</taxon>
        <taxon>Blattoidea</taxon>
        <taxon>Termitoidae</taxon>
        <taxon>Rhinotermitidae</taxon>
        <taxon>Coptotermes</taxon>
    </lineage>
</organism>
<keyword evidence="5" id="KW-0508">mRNA splicing</keyword>
<keyword evidence="6" id="KW-0539">Nucleus</keyword>
<dbReference type="InParanoid" id="A0A6L2Q642"/>
<comment type="subcellular location">
    <subcellularLocation>
        <location evidence="1">Nucleus</location>
    </subcellularLocation>
</comment>
<dbReference type="PROSITE" id="PS50084">
    <property type="entry name" value="KH_TYPE_1"/>
    <property type="match status" value="3"/>
</dbReference>
<dbReference type="SMART" id="SM00322">
    <property type="entry name" value="KH"/>
    <property type="match status" value="3"/>
</dbReference>
<keyword evidence="11" id="KW-1185">Reference proteome</keyword>
<reference evidence="11" key="1">
    <citation type="submission" date="2020-01" db="EMBL/GenBank/DDBJ databases">
        <title>Draft genome sequence of the Termite Coptotermes fromosanus.</title>
        <authorList>
            <person name="Itakura S."/>
            <person name="Yosikawa Y."/>
            <person name="Umezawa K."/>
        </authorList>
    </citation>
    <scope>NUCLEOTIDE SEQUENCE [LARGE SCALE GENOMIC DNA]</scope>
</reference>
<dbReference type="CDD" id="cd22436">
    <property type="entry name" value="KH-I_NOVA_rpt2"/>
    <property type="match status" value="1"/>
</dbReference>
<dbReference type="GO" id="GO:0006397">
    <property type="term" value="P:mRNA processing"/>
    <property type="evidence" value="ECO:0007669"/>
    <property type="project" value="UniProtKB-KW"/>
</dbReference>
<dbReference type="GO" id="GO:0008380">
    <property type="term" value="P:RNA splicing"/>
    <property type="evidence" value="ECO:0007669"/>
    <property type="project" value="UniProtKB-KW"/>
</dbReference>
<dbReference type="CDD" id="cd09031">
    <property type="entry name" value="KH-I_NOVA_rpt3"/>
    <property type="match status" value="1"/>
</dbReference>
<dbReference type="Gene3D" id="3.30.1370.10">
    <property type="entry name" value="K Homology domain, type 1"/>
    <property type="match status" value="3"/>
</dbReference>
<dbReference type="SUPFAM" id="SSF54791">
    <property type="entry name" value="Eukaryotic type KH-domain (KH-domain type I)"/>
    <property type="match status" value="3"/>
</dbReference>
<dbReference type="Proteomes" id="UP000502823">
    <property type="component" value="Unassembled WGS sequence"/>
</dbReference>
<evidence type="ECO:0000256" key="7">
    <source>
        <dbReference type="PROSITE-ProRule" id="PRU00117"/>
    </source>
</evidence>
<evidence type="ECO:0000256" key="8">
    <source>
        <dbReference type="SAM" id="MobiDB-lite"/>
    </source>
</evidence>
<dbReference type="FunFam" id="3.30.1370.10:FF:000022">
    <property type="entry name" value="RNA-binding protein Nova-1 isoform 1"/>
    <property type="match status" value="1"/>
</dbReference>
<dbReference type="GO" id="GO:0005634">
    <property type="term" value="C:nucleus"/>
    <property type="evidence" value="ECO:0007669"/>
    <property type="project" value="UniProtKB-SubCell"/>
</dbReference>
<accession>A0A6L2Q642</accession>
<keyword evidence="2" id="KW-0507">mRNA processing</keyword>
<evidence type="ECO:0000256" key="1">
    <source>
        <dbReference type="ARBA" id="ARBA00004123"/>
    </source>
</evidence>
<dbReference type="FunCoup" id="A0A6L2Q642">
    <property type="interactions" value="664"/>
</dbReference>
<gene>
    <name evidence="10" type="ORF">Cfor_08005</name>
</gene>
<comment type="caution">
    <text evidence="10">The sequence shown here is derived from an EMBL/GenBank/DDBJ whole genome shotgun (WGS) entry which is preliminary data.</text>
</comment>
<evidence type="ECO:0000256" key="5">
    <source>
        <dbReference type="ARBA" id="ARBA00023187"/>
    </source>
</evidence>
<proteinExistence type="predicted"/>
<feature type="region of interest" description="Disordered" evidence="8">
    <location>
        <begin position="124"/>
        <end position="157"/>
    </location>
</feature>
<dbReference type="InterPro" id="IPR004088">
    <property type="entry name" value="KH_dom_type_1"/>
</dbReference>
<evidence type="ECO:0000256" key="4">
    <source>
        <dbReference type="ARBA" id="ARBA00022884"/>
    </source>
</evidence>
<feature type="domain" description="K Homology" evidence="9">
    <location>
        <begin position="577"/>
        <end position="650"/>
    </location>
</feature>
<dbReference type="AlphaFoldDB" id="A0A6L2Q642"/>
<protein>
    <recommendedName>
        <fullName evidence="9">K Homology domain-containing protein</fullName>
    </recommendedName>
</protein>
<dbReference type="InterPro" id="IPR047276">
    <property type="entry name" value="KH-I_NOVA_rpt2"/>
</dbReference>
<feature type="domain" description="K Homology" evidence="9">
    <location>
        <begin position="259"/>
        <end position="331"/>
    </location>
</feature>
<dbReference type="EMBL" id="BLKM01000841">
    <property type="protein sequence ID" value="GFG38982.1"/>
    <property type="molecule type" value="Genomic_DNA"/>
</dbReference>
<dbReference type="PANTHER" id="PTHR10288">
    <property type="entry name" value="KH DOMAIN CONTAINING RNA BINDING PROTEIN"/>
    <property type="match status" value="1"/>
</dbReference>
<keyword evidence="4 7" id="KW-0694">RNA-binding</keyword>
<dbReference type="InterPro" id="IPR047275">
    <property type="entry name" value="KH-I_NOVA_rpt1"/>
</dbReference>
<dbReference type="OrthoDB" id="441329at2759"/>
<dbReference type="Pfam" id="PF00013">
    <property type="entry name" value="KH_1"/>
    <property type="match status" value="3"/>
</dbReference>
<dbReference type="CDD" id="cd22435">
    <property type="entry name" value="KH-I_NOVA_rpt1"/>
    <property type="match status" value="1"/>
</dbReference>
<keyword evidence="3" id="KW-0677">Repeat</keyword>
<evidence type="ECO:0000256" key="2">
    <source>
        <dbReference type="ARBA" id="ARBA00022664"/>
    </source>
</evidence>
<sequence>MWHKHYSNEKVQEFHQKLQLMPLISVITVLSEYFHPAKIFATLPITTSTSERSFSTSWRTITHLRKAAGRDRLTGLTLLNIQTQTEINYRCNRLVHPLTHKSRTATTAAIGKFRLWNAAQSNMAADSGMDTCPSPETPDSRKRPLDSEVENGMTKKSHYGGAGDGTYHFKMLVPSVAAGAIIGKGGDTIAQLQKDTGARVKMSKANDFYPGTSERVCLITGSVDAIMAVLTFIMEKIREKPDMNAKQAIDFDNKTSADRDKQVKILVPNSTAGMIIGKGGNFIKQMKEESGSYIQISQKAKDQTLHERCITVIGEIECNKTACLMILSKVVEDPQSGSCLNVSYADVSGPVANYNPTGSPYANHTSQHSPVQTGNFNSSPIGGLLLNGGPASLNLSLNLGNPSAGPASASVTAQLLEHIKVMLRTSGYSDQATTDITSALGTLAQYGILGMGLGLTGTGVSLSNSNNHSLVAGSNFLGVSPMDSTPSQTANGVGNNGGVFGPIGTVSSISSSTSTSRGGTIDRFNEGGASSGPFDPFRHQPSPTNLGSPISLNNNSFGLGTGQPICKSPSPSDLKGDQKKLDLEIAENIVGAILGPGGRSLVEIQHLSGANIQISKKGTFAPGTRNRIVSIAGSPNAISTAQYLIEQRISEEEAKRARQNALGILQ</sequence>
<dbReference type="GO" id="GO:0003723">
    <property type="term" value="F:RNA binding"/>
    <property type="evidence" value="ECO:0007669"/>
    <property type="project" value="UniProtKB-UniRule"/>
</dbReference>
<dbReference type="InterPro" id="IPR036612">
    <property type="entry name" value="KH_dom_type_1_sf"/>
</dbReference>
<dbReference type="GO" id="GO:0010468">
    <property type="term" value="P:regulation of gene expression"/>
    <property type="evidence" value="ECO:0007669"/>
    <property type="project" value="UniProtKB-ARBA"/>
</dbReference>
<evidence type="ECO:0000256" key="6">
    <source>
        <dbReference type="ARBA" id="ARBA00023242"/>
    </source>
</evidence>
<evidence type="ECO:0000313" key="11">
    <source>
        <dbReference type="Proteomes" id="UP000502823"/>
    </source>
</evidence>
<name>A0A6L2Q642_COPFO</name>
<evidence type="ECO:0000259" key="9">
    <source>
        <dbReference type="SMART" id="SM00322"/>
    </source>
</evidence>
<feature type="domain" description="K Homology" evidence="9">
    <location>
        <begin position="165"/>
        <end position="238"/>
    </location>
</feature>
<dbReference type="InterPro" id="IPR004087">
    <property type="entry name" value="KH_dom"/>
</dbReference>
<evidence type="ECO:0000256" key="3">
    <source>
        <dbReference type="ARBA" id="ARBA00022737"/>
    </source>
</evidence>
<dbReference type="InterPro" id="IPR047274">
    <property type="entry name" value="KH-I_NOVA_rpt3"/>
</dbReference>
<evidence type="ECO:0000313" key="10">
    <source>
        <dbReference type="EMBL" id="GFG38982.1"/>
    </source>
</evidence>